<dbReference type="AlphaFoldDB" id="T0FFA2"/>
<gene>
    <name evidence="1" type="ORF">LEP1GSC059_0920</name>
</gene>
<dbReference type="Proteomes" id="UP000015442">
    <property type="component" value="Unassembled WGS sequence"/>
</dbReference>
<organism evidence="1 2">
    <name type="scientific">Leptospira noguchii serovar Panama str. CZ214</name>
    <dbReference type="NCBI Taxonomy" id="1001595"/>
    <lineage>
        <taxon>Bacteria</taxon>
        <taxon>Pseudomonadati</taxon>
        <taxon>Spirochaetota</taxon>
        <taxon>Spirochaetia</taxon>
        <taxon>Leptospirales</taxon>
        <taxon>Leptospiraceae</taxon>
        <taxon>Leptospira</taxon>
    </lineage>
</organism>
<sequence length="51" mass="6289">MQGGTLRDYGFDHNFVHKFKEFERRNFYCNFQMNSICEEYNFLIEKSLLDL</sequence>
<accession>T0FFA2</accession>
<dbReference type="EMBL" id="AKWY02000020">
    <property type="protein sequence ID" value="EQA71933.1"/>
    <property type="molecule type" value="Genomic_DNA"/>
</dbReference>
<comment type="caution">
    <text evidence="1">The sequence shown here is derived from an EMBL/GenBank/DDBJ whole genome shotgun (WGS) entry which is preliminary data.</text>
</comment>
<evidence type="ECO:0000313" key="1">
    <source>
        <dbReference type="EMBL" id="EQA71933.1"/>
    </source>
</evidence>
<protein>
    <submittedName>
        <fullName evidence="1">Uncharacterized protein</fullName>
    </submittedName>
</protein>
<evidence type="ECO:0000313" key="2">
    <source>
        <dbReference type="Proteomes" id="UP000015442"/>
    </source>
</evidence>
<reference evidence="1 2" key="1">
    <citation type="submission" date="2013-05" db="EMBL/GenBank/DDBJ databases">
        <authorList>
            <person name="Harkins D.M."/>
            <person name="Durkin A.S."/>
            <person name="Brinkac L.M."/>
            <person name="Haft D.H."/>
            <person name="Selengut J.D."/>
            <person name="Sanka R."/>
            <person name="DePew J."/>
            <person name="Purushe J."/>
            <person name="Hartskeerl R.A."/>
            <person name="Ahmed A."/>
            <person name="van der Linden H."/>
            <person name="Goris M.G.A."/>
            <person name="Vinetz J.M."/>
            <person name="Sutton G.G."/>
            <person name="Nierman W.C."/>
            <person name="Fouts D.E."/>
        </authorList>
    </citation>
    <scope>NUCLEOTIDE SEQUENCE [LARGE SCALE GENOMIC DNA]</scope>
    <source>
        <strain evidence="1 2">CZ214</strain>
    </source>
</reference>
<proteinExistence type="predicted"/>
<name>T0FFA2_9LEPT</name>